<feature type="compositionally biased region" description="Basic and acidic residues" evidence="1">
    <location>
        <begin position="148"/>
        <end position="160"/>
    </location>
</feature>
<dbReference type="RefSeq" id="NP_001170499.1">
    <property type="nucleotide sequence ID" value="NM_001177028.1"/>
</dbReference>
<accession>C4IY76</accession>
<protein>
    <submittedName>
        <fullName evidence="2">Uncharacterized protein</fullName>
    </submittedName>
</protein>
<dbReference type="AlphaFoldDB" id="C4IY76"/>
<organism evidence="2">
    <name type="scientific">Zea mays</name>
    <name type="common">Maize</name>
    <dbReference type="NCBI Taxonomy" id="4577"/>
    <lineage>
        <taxon>Eukaryota</taxon>
        <taxon>Viridiplantae</taxon>
        <taxon>Streptophyta</taxon>
        <taxon>Embryophyta</taxon>
        <taxon>Tracheophyta</taxon>
        <taxon>Spermatophyta</taxon>
        <taxon>Magnoliopsida</taxon>
        <taxon>Liliopsida</taxon>
        <taxon>Poales</taxon>
        <taxon>Poaceae</taxon>
        <taxon>PACMAD clade</taxon>
        <taxon>Panicoideae</taxon>
        <taxon>Andropogonodae</taxon>
        <taxon>Andropogoneae</taxon>
        <taxon>Tripsacinae</taxon>
        <taxon>Zea</taxon>
    </lineage>
</organism>
<reference evidence="2" key="2">
    <citation type="submission" date="2012-06" db="EMBL/GenBank/DDBJ databases">
        <authorList>
            <person name="Yu Y."/>
            <person name="Currie J."/>
            <person name="Lomeli R."/>
            <person name="Angelova A."/>
            <person name="Collura K."/>
            <person name="Wissotski M."/>
            <person name="Campos D."/>
            <person name="Kudrna D."/>
            <person name="Golser W."/>
            <person name="Ashely E."/>
            <person name="Descour A."/>
            <person name="Fernandes J."/>
            <person name="Soderlund C."/>
            <person name="Walbot V."/>
        </authorList>
    </citation>
    <scope>NUCLEOTIDE SEQUENCE</scope>
    <source>
        <strain evidence="2">B73</strain>
    </source>
</reference>
<dbReference type="EMBL" id="BT083523">
    <property type="protein sequence ID" value="ACR33876.1"/>
    <property type="molecule type" value="mRNA"/>
</dbReference>
<feature type="region of interest" description="Disordered" evidence="1">
    <location>
        <begin position="1"/>
        <end position="85"/>
    </location>
</feature>
<dbReference type="KEGG" id="zma:100384502"/>
<dbReference type="GeneID" id="100384502"/>
<dbReference type="HOGENOM" id="CLU_1456463_0_0_1"/>
<feature type="compositionally biased region" description="Polar residues" evidence="1">
    <location>
        <begin position="130"/>
        <end position="141"/>
    </location>
</feature>
<sequence length="186" mass="20668">MSRARSARELYGGIGSSRCQSARRGDFGGADSKQAIRRRGSSTRRGEQTKFVRAANKERASCACAESSTIHSRGKRSPSRDQQQIWTPILKTRLRAEAVTTRDRDRAPRLGKRLNAAMVGSLGQLAELEQGTTRAITNSGEDQGDPVEPGKERRGEEKPRGRNALRRGFGYAQERARRWTSSRARP</sequence>
<feature type="compositionally biased region" description="Basic and acidic residues" evidence="1">
    <location>
        <begin position="44"/>
        <end position="60"/>
    </location>
</feature>
<name>C4IY76_MAIZE</name>
<evidence type="ECO:0000313" key="2">
    <source>
        <dbReference type="EMBL" id="ACR33876.1"/>
    </source>
</evidence>
<proteinExistence type="evidence at transcript level"/>
<reference evidence="2" key="1">
    <citation type="journal article" date="2009" name="PLoS Genet.">
        <title>Sequencing, mapping, and analysis of 27,455 maize full-length cDNAs.</title>
        <authorList>
            <person name="Soderlund C."/>
            <person name="Descour A."/>
            <person name="Kudrna D."/>
            <person name="Bomhoff M."/>
            <person name="Boyd L."/>
            <person name="Currie J."/>
            <person name="Angelova A."/>
            <person name="Collura K."/>
            <person name="Wissotski M."/>
            <person name="Ashley E."/>
            <person name="Morrow D."/>
            <person name="Fernandes J."/>
            <person name="Walbot V."/>
            <person name="Yu Y."/>
        </authorList>
    </citation>
    <scope>NUCLEOTIDE SEQUENCE</scope>
    <source>
        <strain evidence="2">B73</strain>
    </source>
</reference>
<evidence type="ECO:0000256" key="1">
    <source>
        <dbReference type="SAM" id="MobiDB-lite"/>
    </source>
</evidence>
<feature type="region of interest" description="Disordered" evidence="1">
    <location>
        <begin position="126"/>
        <end position="186"/>
    </location>
</feature>